<keyword evidence="1" id="KW-0472">Membrane</keyword>
<dbReference type="EMBL" id="CAJEWN010000122">
    <property type="protein sequence ID" value="CAD2166932.1"/>
    <property type="molecule type" value="Genomic_DNA"/>
</dbReference>
<protein>
    <submittedName>
        <fullName evidence="2">Uncharacterized protein</fullName>
    </submittedName>
</protein>
<feature type="transmembrane region" description="Helical" evidence="1">
    <location>
        <begin position="25"/>
        <end position="51"/>
    </location>
</feature>
<proteinExistence type="predicted"/>
<gene>
    <name evidence="2" type="ORF">MENT_LOCUS18222</name>
</gene>
<evidence type="ECO:0000256" key="1">
    <source>
        <dbReference type="SAM" id="Phobius"/>
    </source>
</evidence>
<keyword evidence="1" id="KW-1133">Transmembrane helix</keyword>
<sequence length="54" mass="5957">MNNTNSSVIDEVVAHLNNSGPNFTFILITGIKCIFAVLAQLLYLSLIYVTIKTK</sequence>
<organism evidence="2 3">
    <name type="scientific">Meloidogyne enterolobii</name>
    <name type="common">Root-knot nematode worm</name>
    <name type="synonym">Meloidogyne mayaguensis</name>
    <dbReference type="NCBI Taxonomy" id="390850"/>
    <lineage>
        <taxon>Eukaryota</taxon>
        <taxon>Metazoa</taxon>
        <taxon>Ecdysozoa</taxon>
        <taxon>Nematoda</taxon>
        <taxon>Chromadorea</taxon>
        <taxon>Rhabditida</taxon>
        <taxon>Tylenchina</taxon>
        <taxon>Tylenchomorpha</taxon>
        <taxon>Tylenchoidea</taxon>
        <taxon>Meloidogynidae</taxon>
        <taxon>Meloidogyninae</taxon>
        <taxon>Meloidogyne</taxon>
    </lineage>
</organism>
<evidence type="ECO:0000313" key="2">
    <source>
        <dbReference type="EMBL" id="CAD2166932.1"/>
    </source>
</evidence>
<name>A0A6V7UWQ2_MELEN</name>
<comment type="caution">
    <text evidence="2">The sequence shown here is derived from an EMBL/GenBank/DDBJ whole genome shotgun (WGS) entry which is preliminary data.</text>
</comment>
<accession>A0A6V7UWQ2</accession>
<keyword evidence="1" id="KW-0812">Transmembrane</keyword>
<evidence type="ECO:0000313" key="3">
    <source>
        <dbReference type="Proteomes" id="UP000580250"/>
    </source>
</evidence>
<reference evidence="2 3" key="1">
    <citation type="submission" date="2020-08" db="EMBL/GenBank/DDBJ databases">
        <authorList>
            <person name="Koutsovoulos G."/>
            <person name="Danchin GJ E."/>
        </authorList>
    </citation>
    <scope>NUCLEOTIDE SEQUENCE [LARGE SCALE GENOMIC DNA]</scope>
</reference>
<dbReference type="AlphaFoldDB" id="A0A6V7UWQ2"/>
<dbReference type="Proteomes" id="UP000580250">
    <property type="component" value="Unassembled WGS sequence"/>
</dbReference>